<dbReference type="AlphaFoldDB" id="A0A9Q3GBV8"/>
<reference evidence="1" key="1">
    <citation type="submission" date="2021-03" db="EMBL/GenBank/DDBJ databases">
        <title>Draft genome sequence of rust myrtle Austropuccinia psidii MF-1, a brazilian biotype.</title>
        <authorList>
            <person name="Quecine M.C."/>
            <person name="Pachon D.M.R."/>
            <person name="Bonatelli M.L."/>
            <person name="Correr F.H."/>
            <person name="Franceschini L.M."/>
            <person name="Leite T.F."/>
            <person name="Margarido G.R.A."/>
            <person name="Almeida C.A."/>
            <person name="Ferrarezi J.A."/>
            <person name="Labate C.A."/>
        </authorList>
    </citation>
    <scope>NUCLEOTIDE SEQUENCE</scope>
    <source>
        <strain evidence="1">MF-1</strain>
    </source>
</reference>
<organism evidence="1 2">
    <name type="scientific">Austropuccinia psidii MF-1</name>
    <dbReference type="NCBI Taxonomy" id="1389203"/>
    <lineage>
        <taxon>Eukaryota</taxon>
        <taxon>Fungi</taxon>
        <taxon>Dikarya</taxon>
        <taxon>Basidiomycota</taxon>
        <taxon>Pucciniomycotina</taxon>
        <taxon>Pucciniomycetes</taxon>
        <taxon>Pucciniales</taxon>
        <taxon>Sphaerophragmiaceae</taxon>
        <taxon>Austropuccinia</taxon>
    </lineage>
</organism>
<dbReference type="Proteomes" id="UP000765509">
    <property type="component" value="Unassembled WGS sequence"/>
</dbReference>
<keyword evidence="2" id="KW-1185">Reference proteome</keyword>
<dbReference type="EMBL" id="AVOT02000219">
    <property type="protein sequence ID" value="MBW0461770.1"/>
    <property type="molecule type" value="Genomic_DNA"/>
</dbReference>
<sequence length="99" mass="11251">MIQNLKDMVRRICAYGLELKYFDGLTHYWCTLFPALELAYKASINASANQTPDILDKGWNPKLAQDSLRKDLAEIDPTATSFKVMLDKARKHAIKCMGD</sequence>
<comment type="caution">
    <text evidence="1">The sequence shown here is derived from an EMBL/GenBank/DDBJ whole genome shotgun (WGS) entry which is preliminary data.</text>
</comment>
<dbReference type="OrthoDB" id="2595244at2759"/>
<evidence type="ECO:0000313" key="2">
    <source>
        <dbReference type="Proteomes" id="UP000765509"/>
    </source>
</evidence>
<gene>
    <name evidence="1" type="ORF">O181_001485</name>
</gene>
<evidence type="ECO:0000313" key="1">
    <source>
        <dbReference type="EMBL" id="MBW0461770.1"/>
    </source>
</evidence>
<protein>
    <submittedName>
        <fullName evidence="1">Uncharacterized protein</fullName>
    </submittedName>
</protein>
<name>A0A9Q3GBV8_9BASI</name>
<proteinExistence type="predicted"/>
<accession>A0A9Q3GBV8</accession>